<dbReference type="Proteomes" id="UP000214666">
    <property type="component" value="Chromosome"/>
</dbReference>
<evidence type="ECO:0000313" key="2">
    <source>
        <dbReference type="EMBL" id="ASR47012.1"/>
    </source>
</evidence>
<feature type="region of interest" description="Disordered" evidence="1">
    <location>
        <begin position="60"/>
        <end position="79"/>
    </location>
</feature>
<organism evidence="2 3">
    <name type="scientific">Paenibacillus kribbensis</name>
    <dbReference type="NCBI Taxonomy" id="172713"/>
    <lineage>
        <taxon>Bacteria</taxon>
        <taxon>Bacillati</taxon>
        <taxon>Bacillota</taxon>
        <taxon>Bacilli</taxon>
        <taxon>Bacillales</taxon>
        <taxon>Paenibacillaceae</taxon>
        <taxon>Paenibacillus</taxon>
    </lineage>
</organism>
<name>A0A222WLX2_9BACL</name>
<proteinExistence type="predicted"/>
<accession>A0A222WLX2</accession>
<protein>
    <submittedName>
        <fullName evidence="2">Uncharacterized protein</fullName>
    </submittedName>
</protein>
<dbReference type="STRING" id="172713.GCA_001705305_04020"/>
<dbReference type="OrthoDB" id="2629881at2"/>
<dbReference type="EMBL" id="CP020028">
    <property type="protein sequence ID" value="ASR47012.1"/>
    <property type="molecule type" value="Genomic_DNA"/>
</dbReference>
<dbReference type="AlphaFoldDB" id="A0A222WLX2"/>
<evidence type="ECO:0000313" key="3">
    <source>
        <dbReference type="Proteomes" id="UP000214666"/>
    </source>
</evidence>
<dbReference type="KEGG" id="pkb:B4V02_10130"/>
<keyword evidence="3" id="KW-1185">Reference proteome</keyword>
<sequence length="79" mass="9077">METREEGTGMNQKATDYSARKSTLLEQGLISLQAQELISELETELELLRKQNESYRNALRAKSAQNPRMSTKLRDALYE</sequence>
<gene>
    <name evidence="2" type="ORF">B4V02_10130</name>
</gene>
<reference evidence="2 3" key="1">
    <citation type="submission" date="2017-03" db="EMBL/GenBank/DDBJ databases">
        <title>Complete genome sequence of Paenibacillus Kribbensis producing bioflocculants.</title>
        <authorList>
            <person name="Lee H.-G."/>
            <person name="Oh H.-M."/>
        </authorList>
    </citation>
    <scope>NUCLEOTIDE SEQUENCE [LARGE SCALE GENOMIC DNA]</scope>
    <source>
        <strain evidence="2 3">AM49</strain>
    </source>
</reference>
<evidence type="ECO:0000256" key="1">
    <source>
        <dbReference type="SAM" id="MobiDB-lite"/>
    </source>
</evidence>